<gene>
    <name evidence="4" type="ORF">GCM10023322_53760</name>
</gene>
<proteinExistence type="predicted"/>
<feature type="region of interest" description="Disordered" evidence="1">
    <location>
        <begin position="1"/>
        <end position="88"/>
    </location>
</feature>
<keyword evidence="2" id="KW-0812">Transmembrane</keyword>
<feature type="transmembrane region" description="Helical" evidence="2">
    <location>
        <begin position="169"/>
        <end position="192"/>
    </location>
</feature>
<dbReference type="Proteomes" id="UP001501570">
    <property type="component" value="Unassembled WGS sequence"/>
</dbReference>
<feature type="compositionally biased region" description="Pro residues" evidence="1">
    <location>
        <begin position="66"/>
        <end position="81"/>
    </location>
</feature>
<dbReference type="EMBL" id="BAABJQ010000018">
    <property type="protein sequence ID" value="GAA5192980.1"/>
    <property type="molecule type" value="Genomic_DNA"/>
</dbReference>
<evidence type="ECO:0000256" key="2">
    <source>
        <dbReference type="SAM" id="Phobius"/>
    </source>
</evidence>
<evidence type="ECO:0000313" key="4">
    <source>
        <dbReference type="EMBL" id="GAA5192980.1"/>
    </source>
</evidence>
<feature type="compositionally biased region" description="Low complexity" evidence="1">
    <location>
        <begin position="33"/>
        <end position="65"/>
    </location>
</feature>
<feature type="transmembrane region" description="Helical" evidence="2">
    <location>
        <begin position="118"/>
        <end position="149"/>
    </location>
</feature>
<keyword evidence="5" id="KW-1185">Reference proteome</keyword>
<keyword evidence="2" id="KW-1133">Transmembrane helix</keyword>
<sequence length="202" mass="20894">MTYPPPPGGWQDPAGEQPTYIDPISGQPATVSSDPAQASPAAAPAQQPTQPAYPTYPGYPTGAPQPTQPPYPTDPQQPAPGYPAAQPQYPQPGYQAYPTYPAYPGYPMPGAGARNNGLAIASLCVSLGGLVFLVCYGGGGLLGIVGAILGHVAKSQIKQRGEAGRGMALAGIIIGWVSVALGVLVLIGWIWLFRWASTQDLN</sequence>
<evidence type="ECO:0000259" key="3">
    <source>
        <dbReference type="Pfam" id="PF13828"/>
    </source>
</evidence>
<protein>
    <recommendedName>
        <fullName evidence="3">DUF4190 domain-containing protein</fullName>
    </recommendedName>
</protein>
<accession>A0ABP9SC67</accession>
<evidence type="ECO:0000256" key="1">
    <source>
        <dbReference type="SAM" id="MobiDB-lite"/>
    </source>
</evidence>
<keyword evidence="2" id="KW-0472">Membrane</keyword>
<dbReference type="RefSeq" id="WP_345634162.1">
    <property type="nucleotide sequence ID" value="NZ_BAABJQ010000018.1"/>
</dbReference>
<evidence type="ECO:0000313" key="5">
    <source>
        <dbReference type="Proteomes" id="UP001501570"/>
    </source>
</evidence>
<organism evidence="4 5">
    <name type="scientific">Rugosimonospora acidiphila</name>
    <dbReference type="NCBI Taxonomy" id="556531"/>
    <lineage>
        <taxon>Bacteria</taxon>
        <taxon>Bacillati</taxon>
        <taxon>Actinomycetota</taxon>
        <taxon>Actinomycetes</taxon>
        <taxon>Micromonosporales</taxon>
        <taxon>Micromonosporaceae</taxon>
        <taxon>Rugosimonospora</taxon>
    </lineage>
</organism>
<comment type="caution">
    <text evidence="4">The sequence shown here is derived from an EMBL/GenBank/DDBJ whole genome shotgun (WGS) entry which is preliminary data.</text>
</comment>
<dbReference type="InterPro" id="IPR025241">
    <property type="entry name" value="DUF4190"/>
</dbReference>
<feature type="domain" description="DUF4190" evidence="3">
    <location>
        <begin position="118"/>
        <end position="184"/>
    </location>
</feature>
<dbReference type="Pfam" id="PF13828">
    <property type="entry name" value="DUF4190"/>
    <property type="match status" value="1"/>
</dbReference>
<name>A0ABP9SC67_9ACTN</name>
<reference evidence="5" key="1">
    <citation type="journal article" date="2019" name="Int. J. Syst. Evol. Microbiol.">
        <title>The Global Catalogue of Microorganisms (GCM) 10K type strain sequencing project: providing services to taxonomists for standard genome sequencing and annotation.</title>
        <authorList>
            <consortium name="The Broad Institute Genomics Platform"/>
            <consortium name="The Broad Institute Genome Sequencing Center for Infectious Disease"/>
            <person name="Wu L."/>
            <person name="Ma J."/>
        </authorList>
    </citation>
    <scope>NUCLEOTIDE SEQUENCE [LARGE SCALE GENOMIC DNA]</scope>
    <source>
        <strain evidence="5">JCM 18304</strain>
    </source>
</reference>